<dbReference type="Gene3D" id="2.120.10.10">
    <property type="match status" value="1"/>
</dbReference>
<dbReference type="InterPro" id="IPR036278">
    <property type="entry name" value="Sialidase_sf"/>
</dbReference>
<reference evidence="3" key="1">
    <citation type="journal article" date="2019" name="Int. J. Syst. Evol. Microbiol.">
        <title>The Global Catalogue of Microorganisms (GCM) 10K type strain sequencing project: providing services to taxonomists for standard genome sequencing and annotation.</title>
        <authorList>
            <consortium name="The Broad Institute Genomics Platform"/>
            <consortium name="The Broad Institute Genome Sequencing Center for Infectious Disease"/>
            <person name="Wu L."/>
            <person name="Ma J."/>
        </authorList>
    </citation>
    <scope>NUCLEOTIDE SEQUENCE [LARGE SCALE GENOMIC DNA]</scope>
    <source>
        <strain evidence="3">JCM 31486</strain>
    </source>
</reference>
<keyword evidence="3" id="KW-1185">Reference proteome</keyword>
<evidence type="ECO:0000313" key="2">
    <source>
        <dbReference type="EMBL" id="MFD1048119.1"/>
    </source>
</evidence>
<accession>A0ABW3MER1</accession>
<evidence type="ECO:0000313" key="3">
    <source>
        <dbReference type="Proteomes" id="UP001597045"/>
    </source>
</evidence>
<feature type="non-terminal residue" evidence="2">
    <location>
        <position position="1"/>
    </location>
</feature>
<evidence type="ECO:0000256" key="1">
    <source>
        <dbReference type="SAM" id="MobiDB-lite"/>
    </source>
</evidence>
<gene>
    <name evidence="2" type="ORF">ACFQ1S_22545</name>
</gene>
<dbReference type="Proteomes" id="UP001597045">
    <property type="component" value="Unassembled WGS sequence"/>
</dbReference>
<name>A0ABW3MER1_9PSEU</name>
<protein>
    <recommendedName>
        <fullName evidence="4">Exo-alpha-sialidase</fullName>
    </recommendedName>
</protein>
<sequence>VQLHDGLLVSAPDGGDLMTAVTVLNGNVLAVGHSVDRQPRAWVYAPGDKDFTPSTVEKDGQGEIEDVATIGSTAVAVGWTGLGTTVRPAVWTSTDGRTWTLQLPANDFRPGTLIKQLTAITTTPDNRLLVIARDDRQDKEEGDSTAYTSGDGKTWLPLQTTGLSGSGPQEVDRLIRTDGTYVALGSVLDGAKRGPAIWTSTDGAKWDLSPYVPQGQPNLQGIVRQADGKLLVCGSIGSGEPPPLSCWTQKPDQSWERWDVTVDDKSPRPVLLYGMFLADQSIVVVGFGQPKDGKGTNDASMWTLKPGTHK</sequence>
<feature type="region of interest" description="Disordered" evidence="1">
    <location>
        <begin position="134"/>
        <end position="153"/>
    </location>
</feature>
<proteinExistence type="predicted"/>
<organism evidence="2 3">
    <name type="scientific">Kibdelosporangium lantanae</name>
    <dbReference type="NCBI Taxonomy" id="1497396"/>
    <lineage>
        <taxon>Bacteria</taxon>
        <taxon>Bacillati</taxon>
        <taxon>Actinomycetota</taxon>
        <taxon>Actinomycetes</taxon>
        <taxon>Pseudonocardiales</taxon>
        <taxon>Pseudonocardiaceae</taxon>
        <taxon>Kibdelosporangium</taxon>
    </lineage>
</organism>
<dbReference type="SUPFAM" id="SSF50939">
    <property type="entry name" value="Sialidases"/>
    <property type="match status" value="1"/>
</dbReference>
<comment type="caution">
    <text evidence="2">The sequence shown here is derived from an EMBL/GenBank/DDBJ whole genome shotgun (WGS) entry which is preliminary data.</text>
</comment>
<dbReference type="EMBL" id="JBHTIS010001412">
    <property type="protein sequence ID" value="MFD1048119.1"/>
    <property type="molecule type" value="Genomic_DNA"/>
</dbReference>
<dbReference type="CDD" id="cd15482">
    <property type="entry name" value="Sialidase_non-viral"/>
    <property type="match status" value="1"/>
</dbReference>
<evidence type="ECO:0008006" key="4">
    <source>
        <dbReference type="Google" id="ProtNLM"/>
    </source>
</evidence>